<comment type="caution">
    <text evidence="1">The sequence shown here is derived from an EMBL/GenBank/DDBJ whole genome shotgun (WGS) entry which is preliminary data.</text>
</comment>
<accession>X1SEV3</accession>
<evidence type="ECO:0000313" key="1">
    <source>
        <dbReference type="EMBL" id="GAI66334.1"/>
    </source>
</evidence>
<name>X1SEV3_9ZZZZ</name>
<dbReference type="EMBL" id="BARW01000575">
    <property type="protein sequence ID" value="GAI66334.1"/>
    <property type="molecule type" value="Genomic_DNA"/>
</dbReference>
<organism evidence="1">
    <name type="scientific">marine sediment metagenome</name>
    <dbReference type="NCBI Taxonomy" id="412755"/>
    <lineage>
        <taxon>unclassified sequences</taxon>
        <taxon>metagenomes</taxon>
        <taxon>ecological metagenomes</taxon>
    </lineage>
</organism>
<protein>
    <submittedName>
        <fullName evidence="1">Uncharacterized protein</fullName>
    </submittedName>
</protein>
<proteinExistence type="predicted"/>
<dbReference type="AlphaFoldDB" id="X1SEV3"/>
<sequence length="69" mass="7999">MEGGMRVIERKHVQEVKVRVTITVPAWIIRDLGFQPGDERDWFMMEDDKGEKMGALRRIPAKSEVNEEG</sequence>
<gene>
    <name evidence="1" type="ORF">S12H4_02375</name>
</gene>
<reference evidence="1" key="1">
    <citation type="journal article" date="2014" name="Front. Microbiol.">
        <title>High frequency of phylogenetically diverse reductive dehalogenase-homologous genes in deep subseafloor sedimentary metagenomes.</title>
        <authorList>
            <person name="Kawai M."/>
            <person name="Futagami T."/>
            <person name="Toyoda A."/>
            <person name="Takaki Y."/>
            <person name="Nishi S."/>
            <person name="Hori S."/>
            <person name="Arai W."/>
            <person name="Tsubouchi T."/>
            <person name="Morono Y."/>
            <person name="Uchiyama I."/>
            <person name="Ito T."/>
            <person name="Fujiyama A."/>
            <person name="Inagaki F."/>
            <person name="Takami H."/>
        </authorList>
    </citation>
    <scope>NUCLEOTIDE SEQUENCE</scope>
    <source>
        <strain evidence="1">Expedition CK06-06</strain>
    </source>
</reference>